<feature type="transmembrane region" description="Helical" evidence="4">
    <location>
        <begin position="97"/>
        <end position="117"/>
    </location>
</feature>
<feature type="non-terminal residue" evidence="6">
    <location>
        <position position="122"/>
    </location>
</feature>
<keyword evidence="1 2" id="KW-0175">Coiled coil</keyword>
<evidence type="ECO:0000313" key="7">
    <source>
        <dbReference type="Proteomes" id="UP000054359"/>
    </source>
</evidence>
<evidence type="ECO:0000256" key="1">
    <source>
        <dbReference type="PROSITE-ProRule" id="PRU00290"/>
    </source>
</evidence>
<dbReference type="PIRSF" id="PIRSF005409">
    <property type="entry name" value="Synaptobrevin_euk"/>
    <property type="match status" value="1"/>
</dbReference>
<dbReference type="Gene3D" id="1.20.5.110">
    <property type="match status" value="1"/>
</dbReference>
<dbReference type="GO" id="GO:0016020">
    <property type="term" value="C:membrane"/>
    <property type="evidence" value="ECO:0007669"/>
    <property type="project" value="InterPro"/>
</dbReference>
<dbReference type="Pfam" id="PF00957">
    <property type="entry name" value="Synaptobrevin"/>
    <property type="match status" value="1"/>
</dbReference>
<dbReference type="Proteomes" id="UP000054359">
    <property type="component" value="Unassembled WGS sequence"/>
</dbReference>
<dbReference type="InterPro" id="IPR001388">
    <property type="entry name" value="Synaptobrevin-like"/>
</dbReference>
<dbReference type="OMA" id="ANEMNLH"/>
<keyword evidence="7" id="KW-1185">Reference proteome</keyword>
<evidence type="ECO:0000259" key="5">
    <source>
        <dbReference type="PROSITE" id="PS50892"/>
    </source>
</evidence>
<evidence type="ECO:0000256" key="4">
    <source>
        <dbReference type="SAM" id="Phobius"/>
    </source>
</evidence>
<sequence length="122" mass="14168">MAISKVASPAEGQGKASENEQPKQRHPQHQANEMNLHQARDQVNQVIGIMRTNFEKLFERDQKLSELDERAEALEQGASQFERQTAKLKRKVWWKNYKMIIVMIIIGIVFVVVIAVLESRRR</sequence>
<feature type="region of interest" description="Disordered" evidence="3">
    <location>
        <begin position="1"/>
        <end position="35"/>
    </location>
</feature>
<dbReference type="PRINTS" id="PR00219">
    <property type="entry name" value="SYNAPTOBREVN"/>
</dbReference>
<dbReference type="EMBL" id="KK114199">
    <property type="protein sequence ID" value="KFM61895.1"/>
    <property type="molecule type" value="Genomic_DNA"/>
</dbReference>
<dbReference type="GO" id="GO:0016192">
    <property type="term" value="P:vesicle-mediated transport"/>
    <property type="evidence" value="ECO:0007669"/>
    <property type="project" value="InterPro"/>
</dbReference>
<keyword evidence="4" id="KW-0472">Membrane</keyword>
<accession>A0A087T9V6</accession>
<dbReference type="InterPro" id="IPR042855">
    <property type="entry name" value="V_SNARE_CC"/>
</dbReference>
<organism evidence="6 7">
    <name type="scientific">Stegodyphus mimosarum</name>
    <name type="common">African social velvet spider</name>
    <dbReference type="NCBI Taxonomy" id="407821"/>
    <lineage>
        <taxon>Eukaryota</taxon>
        <taxon>Metazoa</taxon>
        <taxon>Ecdysozoa</taxon>
        <taxon>Arthropoda</taxon>
        <taxon>Chelicerata</taxon>
        <taxon>Arachnida</taxon>
        <taxon>Araneae</taxon>
        <taxon>Araneomorphae</taxon>
        <taxon>Entelegynae</taxon>
        <taxon>Eresoidea</taxon>
        <taxon>Eresidae</taxon>
        <taxon>Stegodyphus</taxon>
    </lineage>
</organism>
<feature type="coiled-coil region" evidence="2">
    <location>
        <begin position="64"/>
        <end position="91"/>
    </location>
</feature>
<name>A0A087T9V6_STEMI</name>
<evidence type="ECO:0000256" key="3">
    <source>
        <dbReference type="SAM" id="MobiDB-lite"/>
    </source>
</evidence>
<keyword evidence="4" id="KW-1133">Transmembrane helix</keyword>
<dbReference type="OrthoDB" id="10042941at2759"/>
<gene>
    <name evidence="6" type="ORF">X975_24841</name>
</gene>
<keyword evidence="4" id="KW-0812">Transmembrane</keyword>
<dbReference type="AlphaFoldDB" id="A0A087T9V6"/>
<protein>
    <submittedName>
        <fullName evidence="6">Synaptobrevin</fullName>
    </submittedName>
</protein>
<dbReference type="PANTHER" id="PTHR45701">
    <property type="entry name" value="SYNAPTOBREVIN FAMILY MEMBER"/>
    <property type="match status" value="1"/>
</dbReference>
<evidence type="ECO:0000256" key="2">
    <source>
        <dbReference type="SAM" id="Coils"/>
    </source>
</evidence>
<proteinExistence type="predicted"/>
<reference evidence="6 7" key="1">
    <citation type="submission" date="2013-11" db="EMBL/GenBank/DDBJ databases">
        <title>Genome sequencing of Stegodyphus mimosarum.</title>
        <authorList>
            <person name="Bechsgaard J."/>
        </authorList>
    </citation>
    <scope>NUCLEOTIDE SEQUENCE [LARGE SCALE GENOMIC DNA]</scope>
</reference>
<evidence type="ECO:0000313" key="6">
    <source>
        <dbReference type="EMBL" id="KFM61895.1"/>
    </source>
</evidence>
<feature type="domain" description="V-SNARE coiled-coil homology" evidence="5">
    <location>
        <begin position="35"/>
        <end position="95"/>
    </location>
</feature>
<dbReference type="InterPro" id="IPR016444">
    <property type="entry name" value="Synaptobrevin/VAMP"/>
</dbReference>
<dbReference type="STRING" id="407821.A0A087T9V6"/>
<dbReference type="SUPFAM" id="SSF58038">
    <property type="entry name" value="SNARE fusion complex"/>
    <property type="match status" value="1"/>
</dbReference>
<dbReference type="PROSITE" id="PS50892">
    <property type="entry name" value="V_SNARE"/>
    <property type="match status" value="1"/>
</dbReference>